<protein>
    <submittedName>
        <fullName evidence="1">Uncharacterized protein</fullName>
    </submittedName>
</protein>
<sequence>MLVRTEEVRQVPSEPATAVRVRSAVGTAVVRRHGTPEDVGREHHVEWTVDEDLVRAENTWPAASGPPGFREDGDHIVFRGRLSPTGDGSALLDVGGALLLFELAVAPPPGVVDTAWVEVRVGRESVGLWPYRL</sequence>
<comment type="caution">
    <text evidence="1">The sequence shown here is derived from an EMBL/GenBank/DDBJ whole genome shotgun (WGS) entry which is preliminary data.</text>
</comment>
<name>A0ABW2WK53_9ACTN</name>
<accession>A0ABW2WK53</accession>
<dbReference type="Proteomes" id="UP001596915">
    <property type="component" value="Unassembled WGS sequence"/>
</dbReference>
<organism evidence="1 2">
    <name type="scientific">Streptomyces sanglieri</name>
    <dbReference type="NCBI Taxonomy" id="193460"/>
    <lineage>
        <taxon>Bacteria</taxon>
        <taxon>Bacillati</taxon>
        <taxon>Actinomycetota</taxon>
        <taxon>Actinomycetes</taxon>
        <taxon>Kitasatosporales</taxon>
        <taxon>Streptomycetaceae</taxon>
        <taxon>Streptomyces</taxon>
    </lineage>
</organism>
<evidence type="ECO:0000313" key="2">
    <source>
        <dbReference type="Proteomes" id="UP001596915"/>
    </source>
</evidence>
<keyword evidence="2" id="KW-1185">Reference proteome</keyword>
<gene>
    <name evidence="1" type="ORF">ACFQ2K_01925</name>
</gene>
<dbReference type="EMBL" id="JBHTGL010000003">
    <property type="protein sequence ID" value="MFD0621745.1"/>
    <property type="molecule type" value="Genomic_DNA"/>
</dbReference>
<proteinExistence type="predicted"/>
<evidence type="ECO:0000313" key="1">
    <source>
        <dbReference type="EMBL" id="MFD0621745.1"/>
    </source>
</evidence>
<reference evidence="2" key="1">
    <citation type="journal article" date="2019" name="Int. J. Syst. Evol. Microbiol.">
        <title>The Global Catalogue of Microorganisms (GCM) 10K type strain sequencing project: providing services to taxonomists for standard genome sequencing and annotation.</title>
        <authorList>
            <consortium name="The Broad Institute Genomics Platform"/>
            <consortium name="The Broad Institute Genome Sequencing Center for Infectious Disease"/>
            <person name="Wu L."/>
            <person name="Ma J."/>
        </authorList>
    </citation>
    <scope>NUCLEOTIDE SEQUENCE [LARGE SCALE GENOMIC DNA]</scope>
    <source>
        <strain evidence="2">JCM 12607</strain>
    </source>
</reference>